<keyword evidence="4" id="KW-1185">Reference proteome</keyword>
<dbReference type="Gene3D" id="1.10.260.40">
    <property type="entry name" value="lambda repressor-like DNA-binding domains"/>
    <property type="match status" value="1"/>
</dbReference>
<proteinExistence type="inferred from homology"/>
<evidence type="ECO:0000256" key="1">
    <source>
        <dbReference type="ARBA" id="ARBA00007227"/>
    </source>
</evidence>
<dbReference type="InterPro" id="IPR010982">
    <property type="entry name" value="Lambda_DNA-bd_dom_sf"/>
</dbReference>
<dbReference type="AlphaFoldDB" id="A0A0X3AS89"/>
<dbReference type="SUPFAM" id="SSF47413">
    <property type="entry name" value="lambda repressor-like DNA-binding domains"/>
    <property type="match status" value="1"/>
</dbReference>
<comment type="similarity">
    <text evidence="1">Belongs to the short-chain fatty acyl-CoA assimilation regulator (ScfR) family.</text>
</comment>
<dbReference type="Proteomes" id="UP000182761">
    <property type="component" value="Unassembled WGS sequence"/>
</dbReference>
<gene>
    <name evidence="3" type="ORF">Ga0061079_1216</name>
</gene>
<dbReference type="InterPro" id="IPR010359">
    <property type="entry name" value="IrrE_HExxH"/>
</dbReference>
<dbReference type="CDD" id="cd00093">
    <property type="entry name" value="HTH_XRE"/>
    <property type="match status" value="1"/>
</dbReference>
<dbReference type="STRING" id="1586267.GCA_001418685_02066"/>
<organism evidence="3 4">
    <name type="scientific">Apibacter mensalis</name>
    <dbReference type="NCBI Taxonomy" id="1586267"/>
    <lineage>
        <taxon>Bacteria</taxon>
        <taxon>Pseudomonadati</taxon>
        <taxon>Bacteroidota</taxon>
        <taxon>Flavobacteriia</taxon>
        <taxon>Flavobacteriales</taxon>
        <taxon>Weeksellaceae</taxon>
        <taxon>Apibacter</taxon>
    </lineage>
</organism>
<dbReference type="Pfam" id="PF01381">
    <property type="entry name" value="HTH_3"/>
    <property type="match status" value="1"/>
</dbReference>
<dbReference type="Pfam" id="PF06114">
    <property type="entry name" value="Peptidase_M78"/>
    <property type="match status" value="1"/>
</dbReference>
<sequence>MESNSYNSETLKIVRDYMGLSQTSFAEKLGISQAVISKIEKGQKVLEADIVGKCSDYFNEFFFKKNIDAPNQKLFYRKLVSTPKSTLNLFEARLNLISMALKEVLEIVDLPENKIPKLDAEDFNLNFEEIATTIRLELGLNGSPIKNIVNLLEKNGVIIHFFDYSFISPENRKFDGVSFYIEGTPVMLINNKIPNSRKVFTIAHELFHLIAHFDNIISINRDIEDEANKFASAFLAPEKEIRDSFKRLTFDKLCDLKSQWKLSIAALLYRAKDIGSISSDTYRVWVTKLAKYRKKEPYEFELDNTQLLRQTFELITKEKNNFFYDLGYKDNVVNELFNTVITTPNKKKIETKLRIVI</sequence>
<name>A0A0X3AS89_9FLAO</name>
<dbReference type="PANTHER" id="PTHR43236">
    <property type="entry name" value="ANTITOXIN HIGA1"/>
    <property type="match status" value="1"/>
</dbReference>
<dbReference type="InterPro" id="IPR052345">
    <property type="entry name" value="Rad_response_metalloprotease"/>
</dbReference>
<dbReference type="InterPro" id="IPR001387">
    <property type="entry name" value="Cro/C1-type_HTH"/>
</dbReference>
<dbReference type="Gene3D" id="1.10.10.2910">
    <property type="match status" value="1"/>
</dbReference>
<dbReference type="RefSeq" id="WP_055426363.1">
    <property type="nucleotide sequence ID" value="NZ_FCOR01000021.1"/>
</dbReference>
<dbReference type="SMART" id="SM00530">
    <property type="entry name" value="HTH_XRE"/>
    <property type="match status" value="1"/>
</dbReference>
<protein>
    <submittedName>
        <fullName evidence="3">Zn-dependent peptidase ImmA, M78 family</fullName>
    </submittedName>
</protein>
<dbReference type="GO" id="GO:0003677">
    <property type="term" value="F:DNA binding"/>
    <property type="evidence" value="ECO:0007669"/>
    <property type="project" value="InterPro"/>
</dbReference>
<dbReference type="PANTHER" id="PTHR43236:SF1">
    <property type="entry name" value="BLL7220 PROTEIN"/>
    <property type="match status" value="1"/>
</dbReference>
<evidence type="ECO:0000313" key="4">
    <source>
        <dbReference type="Proteomes" id="UP000182761"/>
    </source>
</evidence>
<dbReference type="OrthoDB" id="9794834at2"/>
<accession>A0A0X3AS89</accession>
<evidence type="ECO:0000259" key="2">
    <source>
        <dbReference type="PROSITE" id="PS50943"/>
    </source>
</evidence>
<dbReference type="EMBL" id="FCOR01000021">
    <property type="protein sequence ID" value="CVK17204.1"/>
    <property type="molecule type" value="Genomic_DNA"/>
</dbReference>
<reference evidence="3 4" key="1">
    <citation type="submission" date="2016-01" db="EMBL/GenBank/DDBJ databases">
        <authorList>
            <person name="McClelland M."/>
            <person name="Jain A."/>
            <person name="Saraogi P."/>
            <person name="Mendelson R."/>
            <person name="Westerman R."/>
            <person name="SanMiguel P."/>
            <person name="Csonka L."/>
        </authorList>
    </citation>
    <scope>NUCLEOTIDE SEQUENCE [LARGE SCALE GENOMIC DNA]</scope>
    <source>
        <strain evidence="3 4">R-53146</strain>
    </source>
</reference>
<feature type="domain" description="HTH cro/C1-type" evidence="2">
    <location>
        <begin position="11"/>
        <end position="62"/>
    </location>
</feature>
<dbReference type="PROSITE" id="PS50943">
    <property type="entry name" value="HTH_CROC1"/>
    <property type="match status" value="1"/>
</dbReference>
<evidence type="ECO:0000313" key="3">
    <source>
        <dbReference type="EMBL" id="CVK17204.1"/>
    </source>
</evidence>